<dbReference type="PANTHER" id="PTHR40079:SF4">
    <property type="entry name" value="GH26 DOMAIN-CONTAINING PROTEIN-RELATED"/>
    <property type="match status" value="1"/>
</dbReference>
<feature type="domain" description="GH26" evidence="6">
    <location>
        <begin position="58"/>
        <end position="377"/>
    </location>
</feature>
<feature type="compositionally biased region" description="Low complexity" evidence="5">
    <location>
        <begin position="389"/>
        <end position="407"/>
    </location>
</feature>
<dbReference type="EMBL" id="FWXV01000002">
    <property type="protein sequence ID" value="SMC92541.1"/>
    <property type="molecule type" value="Genomic_DNA"/>
</dbReference>
<evidence type="ECO:0000259" key="6">
    <source>
        <dbReference type="PROSITE" id="PS51764"/>
    </source>
</evidence>
<gene>
    <name evidence="7" type="ORF">SAMN05661093_02856</name>
</gene>
<evidence type="ECO:0000256" key="2">
    <source>
        <dbReference type="ARBA" id="ARBA00022801"/>
    </source>
</evidence>
<dbReference type="InterPro" id="IPR000805">
    <property type="entry name" value="Glyco_hydro_26"/>
</dbReference>
<feature type="active site" description="Nucleophile" evidence="4">
    <location>
        <position position="315"/>
    </location>
</feature>
<dbReference type="Gene3D" id="3.20.20.80">
    <property type="entry name" value="Glycosidases"/>
    <property type="match status" value="1"/>
</dbReference>
<organism evidence="7 8">
    <name type="scientific">Kibdelosporangium aridum</name>
    <dbReference type="NCBI Taxonomy" id="2030"/>
    <lineage>
        <taxon>Bacteria</taxon>
        <taxon>Bacillati</taxon>
        <taxon>Actinomycetota</taxon>
        <taxon>Actinomycetes</taxon>
        <taxon>Pseudonocardiales</taxon>
        <taxon>Pseudonocardiaceae</taxon>
        <taxon>Kibdelosporangium</taxon>
    </lineage>
</organism>
<feature type="active site" description="Proton donor" evidence="4">
    <location>
        <position position="211"/>
    </location>
</feature>
<dbReference type="InterPro" id="IPR022790">
    <property type="entry name" value="GH26_dom"/>
</dbReference>
<dbReference type="GO" id="GO:0016985">
    <property type="term" value="F:mannan endo-1,4-beta-mannosidase activity"/>
    <property type="evidence" value="ECO:0007669"/>
    <property type="project" value="InterPro"/>
</dbReference>
<keyword evidence="2 4" id="KW-0378">Hydrolase</keyword>
<evidence type="ECO:0000256" key="1">
    <source>
        <dbReference type="ARBA" id="ARBA00007754"/>
    </source>
</evidence>
<dbReference type="InterPro" id="IPR006311">
    <property type="entry name" value="TAT_signal"/>
</dbReference>
<dbReference type="GO" id="GO:0006080">
    <property type="term" value="P:substituted mannan metabolic process"/>
    <property type="evidence" value="ECO:0007669"/>
    <property type="project" value="InterPro"/>
</dbReference>
<reference evidence="7 8" key="1">
    <citation type="submission" date="2017-04" db="EMBL/GenBank/DDBJ databases">
        <authorList>
            <person name="Afonso C.L."/>
            <person name="Miller P.J."/>
            <person name="Scott M.A."/>
            <person name="Spackman E."/>
            <person name="Goraichik I."/>
            <person name="Dimitrov K.M."/>
            <person name="Suarez D.L."/>
            <person name="Swayne D.E."/>
        </authorList>
    </citation>
    <scope>NUCLEOTIDE SEQUENCE [LARGE SCALE GENOMIC DNA]</scope>
    <source>
        <strain evidence="7 8">DSM 43828</strain>
    </source>
</reference>
<sequence>MVRMAEEIGRRRFIGAAAGAIALGAAGGIALANQQWFGPEETAEQETKPITADPAATPDAQALLKWFRDLPTRDSQRVVSGQQIDDISAASFDHFIEALVKRTGKYPAMVGVMVRDAWTRADSKILIDHWKRGGLITMDIHPTNPWNPSSGANSAWVKDPKATKPDLRMLLATSDSSPQRNVWRGQLEKMGDLVEELGQAGAVVMLRPLHEGNGSWFWWGQDMSTRRTFARDLYRDVYYYITQTRRLHNVLWVYSPGASWDGPALSYYPGPEYVDMVCPTRYDDDMYMLGERKGESPNNDYKDIISTGKPVGFGECGPSTKLDGSWDARTIIKRIKETYPAMTYFHCWHGWENKVMELARDKYVEELMNDPWVITRDKVDWRPKTVPATSTTRPTGPTTSPGPSTPRNAVIRPQVTR</sequence>
<name>A0A1Y5XJP5_KIBAR</name>
<protein>
    <submittedName>
        <fullName evidence="7">Mannan endo-1,4-beta-mannosidase</fullName>
    </submittedName>
</protein>
<dbReference type="PANTHER" id="PTHR40079">
    <property type="entry name" value="MANNAN ENDO-1,4-BETA-MANNOSIDASE E-RELATED"/>
    <property type="match status" value="1"/>
</dbReference>
<dbReference type="InterPro" id="IPR017853">
    <property type="entry name" value="GH"/>
</dbReference>
<dbReference type="Pfam" id="PF02156">
    <property type="entry name" value="Glyco_hydro_26"/>
    <property type="match status" value="1"/>
</dbReference>
<dbReference type="SUPFAM" id="SSF51445">
    <property type="entry name" value="(Trans)glycosidases"/>
    <property type="match status" value="1"/>
</dbReference>
<evidence type="ECO:0000256" key="3">
    <source>
        <dbReference type="ARBA" id="ARBA00023295"/>
    </source>
</evidence>
<dbReference type="PROSITE" id="PS51318">
    <property type="entry name" value="TAT"/>
    <property type="match status" value="1"/>
</dbReference>
<dbReference type="AlphaFoldDB" id="A0A1Y5XJP5"/>
<dbReference type="PRINTS" id="PR00739">
    <property type="entry name" value="GLHYDRLASE26"/>
</dbReference>
<evidence type="ECO:0000313" key="8">
    <source>
        <dbReference type="Proteomes" id="UP000192674"/>
    </source>
</evidence>
<dbReference type="Proteomes" id="UP000192674">
    <property type="component" value="Unassembled WGS sequence"/>
</dbReference>
<feature type="region of interest" description="Disordered" evidence="5">
    <location>
        <begin position="383"/>
        <end position="417"/>
    </location>
</feature>
<evidence type="ECO:0000256" key="4">
    <source>
        <dbReference type="PROSITE-ProRule" id="PRU01100"/>
    </source>
</evidence>
<evidence type="ECO:0000256" key="5">
    <source>
        <dbReference type="SAM" id="MobiDB-lite"/>
    </source>
</evidence>
<keyword evidence="3 4" id="KW-0326">Glycosidase</keyword>
<dbReference type="PROSITE" id="PS51764">
    <property type="entry name" value="GH26"/>
    <property type="match status" value="1"/>
</dbReference>
<evidence type="ECO:0000313" key="7">
    <source>
        <dbReference type="EMBL" id="SMC92541.1"/>
    </source>
</evidence>
<accession>A0A1Y5XJP5</accession>
<keyword evidence="8" id="KW-1185">Reference proteome</keyword>
<proteinExistence type="inferred from homology"/>
<comment type="similarity">
    <text evidence="1 4">Belongs to the glycosyl hydrolase 26 family.</text>
</comment>